<evidence type="ECO:0000313" key="3">
    <source>
        <dbReference type="Proteomes" id="UP000473699"/>
    </source>
</evidence>
<protein>
    <recommendedName>
        <fullName evidence="4">Hydantoin racemase</fullName>
    </recommendedName>
</protein>
<dbReference type="InterPro" id="IPR052186">
    <property type="entry name" value="Hydantoin_racemase-like"/>
</dbReference>
<evidence type="ECO:0000256" key="1">
    <source>
        <dbReference type="ARBA" id="ARBA00038414"/>
    </source>
</evidence>
<reference evidence="2 3" key="1">
    <citation type="submission" date="2019-08" db="EMBL/GenBank/DDBJ databases">
        <title>In-depth cultivation of the pig gut microbiome towards novel bacterial diversity and tailored functional studies.</title>
        <authorList>
            <person name="Wylensek D."/>
            <person name="Hitch T.C.A."/>
            <person name="Clavel T."/>
        </authorList>
    </citation>
    <scope>NUCLEOTIDE SEQUENCE [LARGE SCALE GENOMIC DNA]</scope>
    <source>
        <strain evidence="2 3">SM-530-WT-4B</strain>
    </source>
</reference>
<dbReference type="PANTHER" id="PTHR28047:SF5">
    <property type="entry name" value="PROTEIN DCG1"/>
    <property type="match status" value="1"/>
</dbReference>
<name>A0A6L5Y9C1_9BACT</name>
<dbReference type="Gene3D" id="3.40.50.12500">
    <property type="match status" value="1"/>
</dbReference>
<dbReference type="InterPro" id="IPR053714">
    <property type="entry name" value="Iso_Racemase_Enz_sf"/>
</dbReference>
<accession>A0A6L5Y9C1</accession>
<dbReference type="PANTHER" id="PTHR28047">
    <property type="entry name" value="PROTEIN DCG1"/>
    <property type="match status" value="1"/>
</dbReference>
<evidence type="ECO:0008006" key="4">
    <source>
        <dbReference type="Google" id="ProtNLM"/>
    </source>
</evidence>
<dbReference type="Pfam" id="PF01177">
    <property type="entry name" value="Asp_Glu_race"/>
    <property type="match status" value="1"/>
</dbReference>
<dbReference type="RefSeq" id="WP_154527975.1">
    <property type="nucleotide sequence ID" value="NZ_VUNH01000002.1"/>
</dbReference>
<dbReference type="Proteomes" id="UP000473699">
    <property type="component" value="Unassembled WGS sequence"/>
</dbReference>
<sequence>MKICVVNPDSGLDAAGLRLRVERLRAFARPDTEIVMVCPQKNNLCVDSCLDAALDAPEIAEMALRAQADGADAVCLYCFSDPGFDACRELLRVPVVGGAQAAVLLASQLALSFSVLTTSARRIPQKKAFLRALGADPARIASVRGVELPPNVSRQRSEIVEILEAGGRRCVEEDGAGAVILGCLGFAGMGAELTARLGVPVIDPAAALIAAAESLIVQGLSHSKRSWPEPPASRRFWGAGIIEN</sequence>
<dbReference type="GO" id="GO:0047661">
    <property type="term" value="F:amino-acid racemase activity"/>
    <property type="evidence" value="ECO:0007669"/>
    <property type="project" value="InterPro"/>
</dbReference>
<gene>
    <name evidence="2" type="ORF">FYJ74_02155</name>
</gene>
<keyword evidence="3" id="KW-1185">Reference proteome</keyword>
<organism evidence="2 3">
    <name type="scientific">Pyramidobacter porci</name>
    <dbReference type="NCBI Taxonomy" id="2605789"/>
    <lineage>
        <taxon>Bacteria</taxon>
        <taxon>Thermotogati</taxon>
        <taxon>Synergistota</taxon>
        <taxon>Synergistia</taxon>
        <taxon>Synergistales</taxon>
        <taxon>Dethiosulfovibrionaceae</taxon>
        <taxon>Pyramidobacter</taxon>
    </lineage>
</organism>
<dbReference type="InterPro" id="IPR015942">
    <property type="entry name" value="Asp/Glu/hydantoin_racemase"/>
</dbReference>
<evidence type="ECO:0000313" key="2">
    <source>
        <dbReference type="EMBL" id="MST54856.1"/>
    </source>
</evidence>
<dbReference type="AlphaFoldDB" id="A0A6L5Y9C1"/>
<comment type="caution">
    <text evidence="2">The sequence shown here is derived from an EMBL/GenBank/DDBJ whole genome shotgun (WGS) entry which is preliminary data.</text>
</comment>
<proteinExistence type="inferred from homology"/>
<dbReference type="EMBL" id="VUNH01000002">
    <property type="protein sequence ID" value="MST54856.1"/>
    <property type="molecule type" value="Genomic_DNA"/>
</dbReference>
<comment type="similarity">
    <text evidence="1">Belongs to the HyuE racemase family.</text>
</comment>